<evidence type="ECO:0000256" key="6">
    <source>
        <dbReference type="ARBA" id="ARBA00023212"/>
    </source>
</evidence>
<evidence type="ECO:0000313" key="10">
    <source>
        <dbReference type="EMBL" id="ODV92118.1"/>
    </source>
</evidence>
<dbReference type="PANTHER" id="PTHR13759">
    <property type="entry name" value="TWINFILIN"/>
    <property type="match status" value="1"/>
</dbReference>
<evidence type="ECO:0000256" key="5">
    <source>
        <dbReference type="ARBA" id="ARBA00023203"/>
    </source>
</evidence>
<dbReference type="Proteomes" id="UP000095023">
    <property type="component" value="Unassembled WGS sequence"/>
</dbReference>
<dbReference type="GO" id="GO:0051015">
    <property type="term" value="F:actin filament binding"/>
    <property type="evidence" value="ECO:0007669"/>
    <property type="project" value="TreeGrafter"/>
</dbReference>
<accession>A0A1E4TKC2</accession>
<evidence type="ECO:0000256" key="4">
    <source>
        <dbReference type="ARBA" id="ARBA00022737"/>
    </source>
</evidence>
<feature type="region of interest" description="Disordered" evidence="8">
    <location>
        <begin position="299"/>
        <end position="322"/>
    </location>
</feature>
<gene>
    <name evidence="10" type="ORF">CANCADRAFT_59419</name>
</gene>
<evidence type="ECO:0000256" key="3">
    <source>
        <dbReference type="ARBA" id="ARBA00022490"/>
    </source>
</evidence>
<dbReference type="GO" id="GO:0051016">
    <property type="term" value="P:barbed-end actin filament capping"/>
    <property type="evidence" value="ECO:0007669"/>
    <property type="project" value="TreeGrafter"/>
</dbReference>
<dbReference type="InterPro" id="IPR028458">
    <property type="entry name" value="Twinfilin"/>
</dbReference>
<evidence type="ECO:0000256" key="1">
    <source>
        <dbReference type="ARBA" id="ARBA00004245"/>
    </source>
</evidence>
<dbReference type="Pfam" id="PF00241">
    <property type="entry name" value="Cofilin_ADF"/>
    <property type="match status" value="2"/>
</dbReference>
<evidence type="ECO:0000256" key="7">
    <source>
        <dbReference type="ARBA" id="ARBA00038532"/>
    </source>
</evidence>
<dbReference type="PROSITE" id="PS51263">
    <property type="entry name" value="ADF_H"/>
    <property type="match status" value="2"/>
</dbReference>
<evidence type="ECO:0000256" key="8">
    <source>
        <dbReference type="SAM" id="MobiDB-lite"/>
    </source>
</evidence>
<dbReference type="Gene3D" id="3.40.20.10">
    <property type="entry name" value="Severin"/>
    <property type="match status" value="2"/>
</dbReference>
<keyword evidence="6" id="KW-0206">Cytoskeleton</keyword>
<evidence type="ECO:0000256" key="2">
    <source>
        <dbReference type="ARBA" id="ARBA00009557"/>
    </source>
</evidence>
<protein>
    <recommendedName>
        <fullName evidence="9">ADF-H domain-containing protein</fullName>
    </recommendedName>
</protein>
<dbReference type="PANTHER" id="PTHR13759:SF1">
    <property type="entry name" value="TWINFILIN"/>
    <property type="match status" value="1"/>
</dbReference>
<dbReference type="GO" id="GO:0005884">
    <property type="term" value="C:actin filament"/>
    <property type="evidence" value="ECO:0007669"/>
    <property type="project" value="TreeGrafter"/>
</dbReference>
<comment type="similarity">
    <text evidence="2">Belongs to the actin-binding proteins ADF family. Twinfilin subfamily.</text>
</comment>
<dbReference type="InterPro" id="IPR029006">
    <property type="entry name" value="ADF-H/Gelsolin-like_dom_sf"/>
</dbReference>
<keyword evidence="11" id="KW-1185">Reference proteome</keyword>
<dbReference type="GO" id="GO:0003785">
    <property type="term" value="F:actin monomer binding"/>
    <property type="evidence" value="ECO:0007669"/>
    <property type="project" value="TreeGrafter"/>
</dbReference>
<keyword evidence="4" id="KW-0677">Repeat</keyword>
<dbReference type="SUPFAM" id="SSF55753">
    <property type="entry name" value="Actin depolymerizing proteins"/>
    <property type="match status" value="2"/>
</dbReference>
<reference evidence="11" key="1">
    <citation type="submission" date="2016-02" db="EMBL/GenBank/DDBJ databases">
        <title>Comparative genomics of biotechnologically important yeasts.</title>
        <authorList>
            <consortium name="DOE Joint Genome Institute"/>
            <person name="Riley R."/>
            <person name="Haridas S."/>
            <person name="Wolfe K.H."/>
            <person name="Lopes M.R."/>
            <person name="Hittinger C.T."/>
            <person name="Goker M."/>
            <person name="Salamov A."/>
            <person name="Wisecaver J."/>
            <person name="Long T.M."/>
            <person name="Aerts A.L."/>
            <person name="Barry K."/>
            <person name="Choi C."/>
            <person name="Clum A."/>
            <person name="Coughlan A.Y."/>
            <person name="Deshpande S."/>
            <person name="Douglass A.P."/>
            <person name="Hanson S.J."/>
            <person name="Klenk H.-P."/>
            <person name="Labutti K."/>
            <person name="Lapidus A."/>
            <person name="Lindquist E."/>
            <person name="Lipzen A."/>
            <person name="Meier-Kolthoff J.P."/>
            <person name="Ohm R.A."/>
            <person name="Otillar R.P."/>
            <person name="Pangilinan J."/>
            <person name="Peng Y."/>
            <person name="Rokas A."/>
            <person name="Rosa C.A."/>
            <person name="Scheuner C."/>
            <person name="Sibirny A.A."/>
            <person name="Slot J.C."/>
            <person name="Stielow J.B."/>
            <person name="Sun H."/>
            <person name="Kurtzman C.P."/>
            <person name="Blackwell M."/>
            <person name="Jeffries T.W."/>
            <person name="Grigoriev I.V."/>
        </authorList>
    </citation>
    <scope>NUCLEOTIDE SEQUENCE [LARGE SCALE GENOMIC DNA]</scope>
    <source>
        <strain evidence="11">NRRL Y-17796</strain>
    </source>
</reference>
<proteinExistence type="inferred from homology"/>
<organism evidence="10 11">
    <name type="scientific">Tortispora caseinolytica NRRL Y-17796</name>
    <dbReference type="NCBI Taxonomy" id="767744"/>
    <lineage>
        <taxon>Eukaryota</taxon>
        <taxon>Fungi</taxon>
        <taxon>Dikarya</taxon>
        <taxon>Ascomycota</taxon>
        <taxon>Saccharomycotina</taxon>
        <taxon>Trigonopsidomycetes</taxon>
        <taxon>Trigonopsidales</taxon>
        <taxon>Trigonopsidaceae</taxon>
        <taxon>Tortispora</taxon>
    </lineage>
</organism>
<dbReference type="SMART" id="SM00102">
    <property type="entry name" value="ADF"/>
    <property type="match status" value="2"/>
</dbReference>
<sequence>MSTQSGISASEDLLSKFKNFVSSKSRAIVARIHNESVIHLTDINAKETPESDFAQLADIVQGSCSYVFYREHDGPDGLVFISYVPDDAPVRQKMLYASSRNSLMRQLGSDRFGRHLFVTELAEFSTEGYISSKKHEALAAPLTQEEASLLYVKEKEADSLRGTNQRRSHIGSTGVQFPVTEDTLETLRSLSPADLVQLEIDFETEQIKLANKTNTSVNELGTTIESENPRFSFYMTPENKLVFIYTCPGASKIKHRMVYASTKSGVIAQAKSAGVDLFDMFETSEPENVTEQLMLIINPPPPPSAKKFARPQRQRSARPSAT</sequence>
<feature type="domain" description="ADF-H" evidence="9">
    <location>
        <begin position="172"/>
        <end position="299"/>
    </location>
</feature>
<dbReference type="AlphaFoldDB" id="A0A1E4TKC2"/>
<dbReference type="InterPro" id="IPR002108">
    <property type="entry name" value="ADF-H"/>
</dbReference>
<dbReference type="OrthoDB" id="10006997at2759"/>
<comment type="subcellular location">
    <subcellularLocation>
        <location evidence="1">Cytoplasm</location>
        <location evidence="1">Cytoskeleton</location>
    </subcellularLocation>
</comment>
<dbReference type="CDD" id="cd11285">
    <property type="entry name" value="ADF_Twf-N_like"/>
    <property type="match status" value="1"/>
</dbReference>
<keyword evidence="3" id="KW-0963">Cytoplasm</keyword>
<dbReference type="GO" id="GO:0030042">
    <property type="term" value="P:actin filament depolymerization"/>
    <property type="evidence" value="ECO:0007669"/>
    <property type="project" value="TreeGrafter"/>
</dbReference>
<feature type="domain" description="ADF-H" evidence="9">
    <location>
        <begin position="5"/>
        <end position="134"/>
    </location>
</feature>
<keyword evidence="5" id="KW-0009">Actin-binding</keyword>
<name>A0A1E4TKC2_9ASCO</name>
<evidence type="ECO:0000313" key="11">
    <source>
        <dbReference type="Proteomes" id="UP000095023"/>
    </source>
</evidence>
<dbReference type="EMBL" id="KV453841">
    <property type="protein sequence ID" value="ODV92118.1"/>
    <property type="molecule type" value="Genomic_DNA"/>
</dbReference>
<comment type="subunit">
    <text evidence="7">Interacts with G-actin; ADP-actin form.</text>
</comment>
<dbReference type="GO" id="GO:0005737">
    <property type="term" value="C:cytoplasm"/>
    <property type="evidence" value="ECO:0007669"/>
    <property type="project" value="TreeGrafter"/>
</dbReference>
<evidence type="ECO:0000259" key="9">
    <source>
        <dbReference type="PROSITE" id="PS51263"/>
    </source>
</evidence>
<feature type="compositionally biased region" description="Basic residues" evidence="8">
    <location>
        <begin position="307"/>
        <end position="316"/>
    </location>
</feature>